<dbReference type="AlphaFoldDB" id="A0A9W8B4J0"/>
<organism evidence="4 5">
    <name type="scientific">Dimargaris verticillata</name>
    <dbReference type="NCBI Taxonomy" id="2761393"/>
    <lineage>
        <taxon>Eukaryota</taxon>
        <taxon>Fungi</taxon>
        <taxon>Fungi incertae sedis</taxon>
        <taxon>Zoopagomycota</taxon>
        <taxon>Kickxellomycotina</taxon>
        <taxon>Dimargaritomycetes</taxon>
        <taxon>Dimargaritales</taxon>
        <taxon>Dimargaritaceae</taxon>
        <taxon>Dimargaris</taxon>
    </lineage>
</organism>
<dbReference type="Proteomes" id="UP001151582">
    <property type="component" value="Unassembled WGS sequence"/>
</dbReference>
<name>A0A9W8B4J0_9FUNG</name>
<dbReference type="OrthoDB" id="2187at2759"/>
<dbReference type="SUPFAM" id="SSF54585">
    <property type="entry name" value="Cdc48 domain 2-like"/>
    <property type="match status" value="1"/>
</dbReference>
<dbReference type="Pfam" id="PF09262">
    <property type="entry name" value="PEX-1N"/>
    <property type="match status" value="1"/>
</dbReference>
<dbReference type="InterPro" id="IPR009010">
    <property type="entry name" value="Asp_de-COase-like_dom_sf"/>
</dbReference>
<dbReference type="GO" id="GO:0005524">
    <property type="term" value="F:ATP binding"/>
    <property type="evidence" value="ECO:0007669"/>
    <property type="project" value="UniProtKB-KW"/>
</dbReference>
<evidence type="ECO:0000313" key="5">
    <source>
        <dbReference type="Proteomes" id="UP001151582"/>
    </source>
</evidence>
<dbReference type="EMBL" id="JANBQB010000756">
    <property type="protein sequence ID" value="KAJ1973790.1"/>
    <property type="molecule type" value="Genomic_DNA"/>
</dbReference>
<dbReference type="InterPro" id="IPR015342">
    <property type="entry name" value="PEX1-N_C-lobe"/>
</dbReference>
<reference evidence="4" key="1">
    <citation type="submission" date="2022-07" db="EMBL/GenBank/DDBJ databases">
        <title>Phylogenomic reconstructions and comparative analyses of Kickxellomycotina fungi.</title>
        <authorList>
            <person name="Reynolds N.K."/>
            <person name="Stajich J.E."/>
            <person name="Barry K."/>
            <person name="Grigoriev I.V."/>
            <person name="Crous P."/>
            <person name="Smith M.E."/>
        </authorList>
    </citation>
    <scope>NUCLEOTIDE SEQUENCE</scope>
    <source>
        <strain evidence="4">RSA 567</strain>
    </source>
</reference>
<evidence type="ECO:0000256" key="1">
    <source>
        <dbReference type="ARBA" id="ARBA00022741"/>
    </source>
</evidence>
<accession>A0A9W8B4J0</accession>
<keyword evidence="1" id="KW-0547">Nucleotide-binding</keyword>
<dbReference type="GO" id="GO:0007031">
    <property type="term" value="P:peroxisome organization"/>
    <property type="evidence" value="ECO:0007669"/>
    <property type="project" value="InterPro"/>
</dbReference>
<evidence type="ECO:0000256" key="2">
    <source>
        <dbReference type="ARBA" id="ARBA00022840"/>
    </source>
</evidence>
<sequence>MPHSAVVHLAPIRTCFVNLPAEWTQALWESAIVKLLSLTTLPANPLVGSITSLNRAAAGRPVIEIDNALGSALGLAHGCPVEVDFKTRVPSCDYVEVEPIHADDWEIIELNAGLIEQALLTQVRLVALNQPLTFWVSDSIVIRLHVTRILPSNEPHALLANESEIAIAPKSRRPKVRLPTHEDQQVENRAQYHCVIVRALVGSMLGSADAKAVQQPVSPSPDVPRLADEKIMAVVTVHPDTVASLTSALGDLACRYFIVQPAYRMPTQERRRKFGQYVKPNIRPTSLPVRDSAIVQVRLDPTMLPFYAHVSDVVMKAMGITRLDHLRLSPWMQSPVMPPKLHATLWSTAGAAHYTLTDAQAQRLNTFITTYLKTLSATKEPLVLNDKAVWCGFSDIIGQVLRNEEQSCVADSEPRTSERVCSPSNPADLYAIQLSFTHSIASDVQTTSLEPNTDLGSSAPTFTVLDTASLTKLVVETNRDVKAMDTTYATATTLQESTIGPLGGIDALLDDLLAFCQTALEMQSPTHTLGCLLTPLAMMLCGRTGSGKSSVCQWLRYQMSLQNPLLSTAYIDCRELGAQPNDGEEDH</sequence>
<feature type="domain" description="Peroxisomal ATPase PEX1 N-terminal C-lobe" evidence="3">
    <location>
        <begin position="95"/>
        <end position="169"/>
    </location>
</feature>
<proteinExistence type="predicted"/>
<dbReference type="Gene3D" id="3.10.330.10">
    <property type="match status" value="1"/>
</dbReference>
<dbReference type="SUPFAM" id="SSF50692">
    <property type="entry name" value="ADC-like"/>
    <property type="match status" value="1"/>
</dbReference>
<dbReference type="InterPro" id="IPR029067">
    <property type="entry name" value="CDC48_domain_2-like_sf"/>
</dbReference>
<feature type="non-terminal residue" evidence="4">
    <location>
        <position position="1"/>
    </location>
</feature>
<comment type="caution">
    <text evidence="4">The sequence shown here is derived from an EMBL/GenBank/DDBJ whole genome shotgun (WGS) entry which is preliminary data.</text>
</comment>
<keyword evidence="2" id="KW-0067">ATP-binding</keyword>
<keyword evidence="5" id="KW-1185">Reference proteome</keyword>
<evidence type="ECO:0000313" key="4">
    <source>
        <dbReference type="EMBL" id="KAJ1973790.1"/>
    </source>
</evidence>
<evidence type="ECO:0000259" key="3">
    <source>
        <dbReference type="Pfam" id="PF09262"/>
    </source>
</evidence>
<protein>
    <submittedName>
        <fullName evidence="4">Peroxisome biosynthesis protein pex1</fullName>
    </submittedName>
</protein>
<gene>
    <name evidence="4" type="primary">PEX1_2</name>
    <name evidence="4" type="ORF">H4R34_004954</name>
</gene>
<dbReference type="GO" id="GO:0005777">
    <property type="term" value="C:peroxisome"/>
    <property type="evidence" value="ECO:0007669"/>
    <property type="project" value="InterPro"/>
</dbReference>